<dbReference type="GeneID" id="18883913"/>
<keyword evidence="3" id="KW-1185">Reference proteome</keyword>
<feature type="compositionally biased region" description="Low complexity" evidence="1">
    <location>
        <begin position="43"/>
        <end position="53"/>
    </location>
</feature>
<proteinExistence type="predicted"/>
<dbReference type="HOGENOM" id="CLU_1197371_0_0_1"/>
<reference evidence="3" key="1">
    <citation type="journal article" date="2012" name="Science">
        <title>The Paleozoic origin of enzymatic lignin decomposition reconstructed from 31 fungal genomes.</title>
        <authorList>
            <person name="Floudas D."/>
            <person name="Binder M."/>
            <person name="Riley R."/>
            <person name="Barry K."/>
            <person name="Blanchette R.A."/>
            <person name="Henrissat B."/>
            <person name="Martinez A.T."/>
            <person name="Otillar R."/>
            <person name="Spatafora J.W."/>
            <person name="Yadav J.S."/>
            <person name="Aerts A."/>
            <person name="Benoit I."/>
            <person name="Boyd A."/>
            <person name="Carlson A."/>
            <person name="Copeland A."/>
            <person name="Coutinho P.M."/>
            <person name="de Vries R.P."/>
            <person name="Ferreira P."/>
            <person name="Findley K."/>
            <person name="Foster B."/>
            <person name="Gaskell J."/>
            <person name="Glotzer D."/>
            <person name="Gorecki P."/>
            <person name="Heitman J."/>
            <person name="Hesse C."/>
            <person name="Hori C."/>
            <person name="Igarashi K."/>
            <person name="Jurgens J.A."/>
            <person name="Kallen N."/>
            <person name="Kersten P."/>
            <person name="Kohler A."/>
            <person name="Kuees U."/>
            <person name="Kumar T.K.A."/>
            <person name="Kuo A."/>
            <person name="LaButti K."/>
            <person name="Larrondo L.F."/>
            <person name="Lindquist E."/>
            <person name="Ling A."/>
            <person name="Lombard V."/>
            <person name="Lucas S."/>
            <person name="Lundell T."/>
            <person name="Martin R."/>
            <person name="McLaughlin D.J."/>
            <person name="Morgenstern I."/>
            <person name="Morin E."/>
            <person name="Murat C."/>
            <person name="Nagy L.G."/>
            <person name="Nolan M."/>
            <person name="Ohm R.A."/>
            <person name="Patyshakuliyeva A."/>
            <person name="Rokas A."/>
            <person name="Ruiz-Duenas F.J."/>
            <person name="Sabat G."/>
            <person name="Salamov A."/>
            <person name="Samejima M."/>
            <person name="Schmutz J."/>
            <person name="Slot J.C."/>
            <person name="St John F."/>
            <person name="Stenlid J."/>
            <person name="Sun H."/>
            <person name="Sun S."/>
            <person name="Syed K."/>
            <person name="Tsang A."/>
            <person name="Wiebenga A."/>
            <person name="Young D."/>
            <person name="Pisabarro A."/>
            <person name="Eastwood D.C."/>
            <person name="Martin F."/>
            <person name="Cullen D."/>
            <person name="Grigoriev I.V."/>
            <person name="Hibbett D.S."/>
        </authorList>
    </citation>
    <scope>NUCLEOTIDE SEQUENCE [LARGE SCALE GENOMIC DNA]</scope>
    <source>
        <strain evidence="3">HHB-11173 SS5</strain>
    </source>
</reference>
<dbReference type="Proteomes" id="UP000054196">
    <property type="component" value="Unassembled WGS sequence"/>
</dbReference>
<feature type="region of interest" description="Disordered" evidence="1">
    <location>
        <begin position="1"/>
        <end position="232"/>
    </location>
</feature>
<evidence type="ECO:0000256" key="1">
    <source>
        <dbReference type="SAM" id="MobiDB-lite"/>
    </source>
</evidence>
<dbReference type="AlphaFoldDB" id="R7S3T8"/>
<dbReference type="EMBL" id="JH687551">
    <property type="protein sequence ID" value="EIN05055.1"/>
    <property type="molecule type" value="Genomic_DNA"/>
</dbReference>
<organism evidence="2 3">
    <name type="scientific">Punctularia strigosozonata (strain HHB-11173)</name>
    <name type="common">White-rot fungus</name>
    <dbReference type="NCBI Taxonomy" id="741275"/>
    <lineage>
        <taxon>Eukaryota</taxon>
        <taxon>Fungi</taxon>
        <taxon>Dikarya</taxon>
        <taxon>Basidiomycota</taxon>
        <taxon>Agaricomycotina</taxon>
        <taxon>Agaricomycetes</taxon>
        <taxon>Corticiales</taxon>
        <taxon>Punctulariaceae</taxon>
        <taxon>Punctularia</taxon>
    </lineage>
</organism>
<sequence>MVVDEVDAKPADASTGGSHLVKDTPTPPLETPNVQIAEVLETPNVQDDTQVPPVDVPMDDSAAPVAESGRRPDDVSSVLAQGHPERSSPSELVMDEPPAARAYTDPPEEAGEAALQDTQSDPGMDVDEVAIAVGEDSVSSLIDPSPLPHEGHEAVSGNEPSANRRPSLDHASYGREPVASEEALELSASPGTAQLPDFQASNSDHPEPTNVAPLDASTQVVPEPSLPSSPPV</sequence>
<dbReference type="RefSeq" id="XP_007387458.1">
    <property type="nucleotide sequence ID" value="XM_007387396.1"/>
</dbReference>
<evidence type="ECO:0000313" key="2">
    <source>
        <dbReference type="EMBL" id="EIN05055.1"/>
    </source>
</evidence>
<feature type="non-terminal residue" evidence="2">
    <location>
        <position position="232"/>
    </location>
</feature>
<dbReference type="KEGG" id="psq:PUNSTDRAFT_54991"/>
<evidence type="ECO:0000313" key="3">
    <source>
        <dbReference type="Proteomes" id="UP000054196"/>
    </source>
</evidence>
<gene>
    <name evidence="2" type="ORF">PUNSTDRAFT_54991</name>
</gene>
<accession>R7S3T8</accession>
<protein>
    <submittedName>
        <fullName evidence="2">Uncharacterized protein</fullName>
    </submittedName>
</protein>
<feature type="compositionally biased region" description="Basic and acidic residues" evidence="1">
    <location>
        <begin position="1"/>
        <end position="10"/>
    </location>
</feature>
<name>R7S3T8_PUNST</name>